<keyword evidence="3" id="KW-1185">Reference proteome</keyword>
<dbReference type="EMBL" id="LR593886">
    <property type="protein sequence ID" value="VTR92439.1"/>
    <property type="molecule type" value="Genomic_DNA"/>
</dbReference>
<proteinExistence type="predicted"/>
<dbReference type="KEGG" id="gms:SOIL9_52750"/>
<gene>
    <name evidence="2" type="ORF">SOIL9_52750</name>
</gene>
<evidence type="ECO:0000313" key="2">
    <source>
        <dbReference type="EMBL" id="VTR92439.1"/>
    </source>
</evidence>
<dbReference type="AlphaFoldDB" id="A0A6P2CU03"/>
<reference evidence="2 3" key="1">
    <citation type="submission" date="2019-05" db="EMBL/GenBank/DDBJ databases">
        <authorList>
            <consortium name="Science for Life Laboratories"/>
        </authorList>
    </citation>
    <scope>NUCLEOTIDE SEQUENCE [LARGE SCALE GENOMIC DNA]</scope>
    <source>
        <strain evidence="2">Soil9</strain>
    </source>
</reference>
<sequence length="80" mass="8849">MSPQLVTRTERTVNAVPANTNHQIQSLSDLLTALTSKLSERGAARNRLAIRSRRDSKRANKVNGDGMRVGAPRLMEFFLG</sequence>
<dbReference type="RefSeq" id="WP_162667303.1">
    <property type="nucleotide sequence ID" value="NZ_LR593886.1"/>
</dbReference>
<organism evidence="2 3">
    <name type="scientific">Gemmata massiliana</name>
    <dbReference type="NCBI Taxonomy" id="1210884"/>
    <lineage>
        <taxon>Bacteria</taxon>
        <taxon>Pseudomonadati</taxon>
        <taxon>Planctomycetota</taxon>
        <taxon>Planctomycetia</taxon>
        <taxon>Gemmatales</taxon>
        <taxon>Gemmataceae</taxon>
        <taxon>Gemmata</taxon>
    </lineage>
</organism>
<evidence type="ECO:0000313" key="3">
    <source>
        <dbReference type="Proteomes" id="UP000464178"/>
    </source>
</evidence>
<name>A0A6P2CU03_9BACT</name>
<evidence type="ECO:0000256" key="1">
    <source>
        <dbReference type="SAM" id="MobiDB-lite"/>
    </source>
</evidence>
<feature type="region of interest" description="Disordered" evidence="1">
    <location>
        <begin position="45"/>
        <end position="66"/>
    </location>
</feature>
<accession>A0A6P2CU03</accession>
<feature type="compositionally biased region" description="Basic residues" evidence="1">
    <location>
        <begin position="48"/>
        <end position="60"/>
    </location>
</feature>
<protein>
    <submittedName>
        <fullName evidence="2">Uncharacterized protein</fullName>
    </submittedName>
</protein>
<dbReference type="Proteomes" id="UP000464178">
    <property type="component" value="Chromosome"/>
</dbReference>